<feature type="transmembrane region" description="Helical" evidence="1">
    <location>
        <begin position="131"/>
        <end position="155"/>
    </location>
</feature>
<proteinExistence type="predicted"/>
<feature type="transmembrane region" description="Helical" evidence="1">
    <location>
        <begin position="6"/>
        <end position="23"/>
    </location>
</feature>
<feature type="transmembrane region" description="Helical" evidence="1">
    <location>
        <begin position="167"/>
        <end position="190"/>
    </location>
</feature>
<feature type="transmembrane region" description="Helical" evidence="1">
    <location>
        <begin position="30"/>
        <end position="48"/>
    </location>
</feature>
<sequence length="236" mass="27119">MEQIILILMLFIAINCAFKLSLWRWWQAGIYSLIVAAFTVLAYPYAILQSKTQIADYLQNTEALQNMAVIITLESALCFGFCVTYLRGLYGKKNPWWAKLLWWYPSLLLFPVVFYCLTEAIFTFVGTAFSTTAYIVAALMLMGIPALAKAVTYFVPEKDLRLEIHFLISLFVCILGLLTTVNGKTVYAAADEPVNWNAVILALSLFVILFIVGYVWSQIKYPLIQRWKERKMKKRY</sequence>
<evidence type="ECO:0000313" key="2">
    <source>
        <dbReference type="EMBL" id="MBD8041870.1"/>
    </source>
</evidence>
<keyword evidence="1" id="KW-1133">Transmembrane helix</keyword>
<feature type="transmembrane region" description="Helical" evidence="1">
    <location>
        <begin position="102"/>
        <end position="125"/>
    </location>
</feature>
<dbReference type="RefSeq" id="WP_087247513.1">
    <property type="nucleotide sequence ID" value="NZ_JACSPP010000075.1"/>
</dbReference>
<gene>
    <name evidence="2" type="ORF">H9625_15780</name>
</gene>
<dbReference type="Proteomes" id="UP000620874">
    <property type="component" value="Unassembled WGS sequence"/>
</dbReference>
<name>A0ABR8YCD0_9BACT</name>
<feature type="transmembrane region" description="Helical" evidence="1">
    <location>
        <begin position="68"/>
        <end position="90"/>
    </location>
</feature>
<organism evidence="2 3">
    <name type="scientific">Phocaeicola intestinalis</name>
    <dbReference type="NCBI Taxonomy" id="2762212"/>
    <lineage>
        <taxon>Bacteria</taxon>
        <taxon>Pseudomonadati</taxon>
        <taxon>Bacteroidota</taxon>
        <taxon>Bacteroidia</taxon>
        <taxon>Bacteroidales</taxon>
        <taxon>Bacteroidaceae</taxon>
        <taxon>Phocaeicola</taxon>
    </lineage>
</organism>
<keyword evidence="3" id="KW-1185">Reference proteome</keyword>
<protein>
    <recommendedName>
        <fullName evidence="4">Acyltransferase 3 domain-containing protein</fullName>
    </recommendedName>
</protein>
<evidence type="ECO:0000256" key="1">
    <source>
        <dbReference type="SAM" id="Phobius"/>
    </source>
</evidence>
<evidence type="ECO:0000313" key="3">
    <source>
        <dbReference type="Proteomes" id="UP000620874"/>
    </source>
</evidence>
<keyword evidence="1" id="KW-0472">Membrane</keyword>
<reference evidence="2 3" key="1">
    <citation type="submission" date="2020-08" db="EMBL/GenBank/DDBJ databases">
        <title>A Genomic Blueprint of the Chicken Gut Microbiome.</title>
        <authorList>
            <person name="Gilroy R."/>
            <person name="Ravi A."/>
            <person name="Getino M."/>
            <person name="Pursley I."/>
            <person name="Horton D.L."/>
            <person name="Alikhan N.-F."/>
            <person name="Baker D."/>
            <person name="Gharbi K."/>
            <person name="Hall N."/>
            <person name="Watson M."/>
            <person name="Adriaenssens E.M."/>
            <person name="Foster-Nyarko E."/>
            <person name="Jarju S."/>
            <person name="Secka A."/>
            <person name="Antonio M."/>
            <person name="Oren A."/>
            <person name="Chaudhuri R."/>
            <person name="La Ragione R.M."/>
            <person name="Hildebrand F."/>
            <person name="Pallen M.J."/>
        </authorList>
    </citation>
    <scope>NUCLEOTIDE SEQUENCE [LARGE SCALE GENOMIC DNA]</scope>
    <source>
        <strain evidence="2 3">Sa1CVN1</strain>
    </source>
</reference>
<accession>A0ABR8YCD0</accession>
<feature type="transmembrane region" description="Helical" evidence="1">
    <location>
        <begin position="196"/>
        <end position="216"/>
    </location>
</feature>
<dbReference type="EMBL" id="JACSPP010000075">
    <property type="protein sequence ID" value="MBD8041870.1"/>
    <property type="molecule type" value="Genomic_DNA"/>
</dbReference>
<comment type="caution">
    <text evidence="2">The sequence shown here is derived from an EMBL/GenBank/DDBJ whole genome shotgun (WGS) entry which is preliminary data.</text>
</comment>
<evidence type="ECO:0008006" key="4">
    <source>
        <dbReference type="Google" id="ProtNLM"/>
    </source>
</evidence>
<keyword evidence="1" id="KW-0812">Transmembrane</keyword>